<evidence type="ECO:0000256" key="1">
    <source>
        <dbReference type="SAM" id="MobiDB-lite"/>
    </source>
</evidence>
<dbReference type="AlphaFoldDB" id="A0A2A3K0L1"/>
<accession>A0A2A3K0L1</accession>
<organism evidence="2">
    <name type="scientific">Alloyangia mangrovi</name>
    <dbReference type="NCBI Taxonomy" id="1779329"/>
    <lineage>
        <taxon>Bacteria</taxon>
        <taxon>Pseudomonadati</taxon>
        <taxon>Pseudomonadota</taxon>
        <taxon>Alphaproteobacteria</taxon>
        <taxon>Rhodobacterales</taxon>
        <taxon>Roseobacteraceae</taxon>
        <taxon>Alloyangia</taxon>
    </lineage>
</organism>
<name>A0A2A3K0L1_9RHOB</name>
<proteinExistence type="predicted"/>
<comment type="caution">
    <text evidence="2">The sequence shown here is derived from an EMBL/GenBank/DDBJ whole genome shotgun (WGS) entry which is preliminary data.</text>
</comment>
<dbReference type="EMBL" id="NTHN01000015">
    <property type="protein sequence ID" value="PBD20961.1"/>
    <property type="molecule type" value="Genomic_DNA"/>
</dbReference>
<protein>
    <submittedName>
        <fullName evidence="2">Uncharacterized protein</fullName>
    </submittedName>
</protein>
<reference evidence="2" key="1">
    <citation type="submission" date="2017-09" db="EMBL/GenBank/DDBJ databases">
        <title>Yangia sp. SAOS 153D whole genome sequencing.</title>
        <authorList>
            <person name="Verma A."/>
            <person name="Krishnamurthi S."/>
        </authorList>
    </citation>
    <scope>NUCLEOTIDE SEQUENCE [LARGE SCALE GENOMIC DNA]</scope>
    <source>
        <strain evidence="2">SAOS 153D</strain>
    </source>
</reference>
<evidence type="ECO:0000313" key="2">
    <source>
        <dbReference type="EMBL" id="PBD20961.1"/>
    </source>
</evidence>
<feature type="region of interest" description="Disordered" evidence="1">
    <location>
        <begin position="100"/>
        <end position="122"/>
    </location>
</feature>
<sequence length="174" mass="19608">MAARRDAWPPLGAELRATHLRAPLLSGAVHHFWVFLASEGRAPRTFQVPQSHFPVYAIVDFGAQECIVTDEHERKRRHAINALKGILKDVPMSEPPEDMTLGGRGIRNAPRTPPEEPTPELEAEMDARQDAYRAGEVGEPPLLEFSKWYREARGRTPAHYQAVLKPKNWKGDDS</sequence>
<gene>
    <name evidence="2" type="ORF">CLG85_01120</name>
</gene>